<dbReference type="Proteomes" id="UP000245626">
    <property type="component" value="Unassembled WGS sequence"/>
</dbReference>
<protein>
    <submittedName>
        <fullName evidence="1">WD40 repeat-like protein</fullName>
    </submittedName>
</protein>
<accession>A0ACD0NRA0</accession>
<gene>
    <name evidence="1" type="ORF">IE53DRAFT_364033</name>
</gene>
<proteinExistence type="predicted"/>
<evidence type="ECO:0000313" key="2">
    <source>
        <dbReference type="Proteomes" id="UP000245626"/>
    </source>
</evidence>
<name>A0ACD0NRA0_9BASI</name>
<dbReference type="EMBL" id="KZ820235">
    <property type="protein sequence ID" value="PWN48279.1"/>
    <property type="molecule type" value="Genomic_DNA"/>
</dbReference>
<organism evidence="1 2">
    <name type="scientific">Violaceomyces palustris</name>
    <dbReference type="NCBI Taxonomy" id="1673888"/>
    <lineage>
        <taxon>Eukaryota</taxon>
        <taxon>Fungi</taxon>
        <taxon>Dikarya</taxon>
        <taxon>Basidiomycota</taxon>
        <taxon>Ustilaginomycotina</taxon>
        <taxon>Ustilaginomycetes</taxon>
        <taxon>Violaceomycetales</taxon>
        <taxon>Violaceomycetaceae</taxon>
        <taxon>Violaceomyces</taxon>
    </lineage>
</organism>
<keyword evidence="2" id="KW-1185">Reference proteome</keyword>
<evidence type="ECO:0000313" key="1">
    <source>
        <dbReference type="EMBL" id="PWN48279.1"/>
    </source>
</evidence>
<sequence>MNAQLLNPFAHDTPDSVEATLDDAEASCARFNRGDSIFSGHYLATGRTDGFVTVWDIETRSVLRWLEGHVKTVTSVDWSRFNRYLASSSLDWNVIVWDLKTDLVGDAAGGVVGGSVLHHRHRHHQYSSSRRRTLRFDSSVLSVQFDPSDSGRLLVVLENQEAFLVDIRDRLRVRVRESYPVDDCDGFKGIEEESLSPDPSLVDPIPIRPPGSRLEEEGIQSIDLDRSPPRKIPLIADPTGATASQNITAAKFSPDGRKVFAGTSKGAILVFETSTGELLKEFKSLGSNSGVRELSFDRSGKHLVVNSNDRAIRILNVTTVASTPDDAVPEGEHLDSESSTGHNHKNDQGVDNDDDHYQDGRHGEGNHRRKRRKRPGLLDLEVKVQHKFQDLVNRTPWNGVGFSGDSEYVMGGAANKAAHNVYIWDRASSSLVKILEGPREPLIDVDWHPTRPMLASVSTSGAVYLWLTPVAEIWSAYAPGFEELEENVEYEEREDEFDLEDEDELSRRKNDEEEAMVDILSSGPFKDGRGRRSSRSGRWGGDGAASLGMSWRGYMREKGSSASANRGHLINGAGSFGDFEKARNGVGDGGVDGSLNGGREESEKENGGAAQVTDREKEGWVEHLVYLEDDDDDPGFVIPPRLEDDLQDFGTL</sequence>
<reference evidence="1 2" key="1">
    <citation type="journal article" date="2018" name="Mol. Biol. Evol.">
        <title>Broad Genomic Sampling Reveals a Smut Pathogenic Ancestry of the Fungal Clade Ustilaginomycotina.</title>
        <authorList>
            <person name="Kijpornyongpan T."/>
            <person name="Mondo S.J."/>
            <person name="Barry K."/>
            <person name="Sandor L."/>
            <person name="Lee J."/>
            <person name="Lipzen A."/>
            <person name="Pangilinan J."/>
            <person name="LaButti K."/>
            <person name="Hainaut M."/>
            <person name="Henrissat B."/>
            <person name="Grigoriev I.V."/>
            <person name="Spatafora J.W."/>
            <person name="Aime M.C."/>
        </authorList>
    </citation>
    <scope>NUCLEOTIDE SEQUENCE [LARGE SCALE GENOMIC DNA]</scope>
    <source>
        <strain evidence="1 2">SA 807</strain>
    </source>
</reference>